<evidence type="ECO:0000256" key="6">
    <source>
        <dbReference type="ARBA" id="ARBA00023157"/>
    </source>
</evidence>
<dbReference type="Pfam" id="PF00578">
    <property type="entry name" value="AhpC-TSA"/>
    <property type="match status" value="1"/>
</dbReference>
<dbReference type="RefSeq" id="WP_145198377.1">
    <property type="nucleotide sequence ID" value="NZ_CP036434.1"/>
</dbReference>
<evidence type="ECO:0000256" key="10">
    <source>
        <dbReference type="PIRSR" id="PIRSR000239-1"/>
    </source>
</evidence>
<evidence type="ECO:0000256" key="3">
    <source>
        <dbReference type="ARBA" id="ARBA00022490"/>
    </source>
</evidence>
<name>A0A518ETH2_9BACT</name>
<keyword evidence="7" id="KW-0676">Redox-active center</keyword>
<evidence type="ECO:0000256" key="2">
    <source>
        <dbReference type="ARBA" id="ARBA00009796"/>
    </source>
</evidence>
<dbReference type="PANTHER" id="PTHR10681:SF128">
    <property type="entry name" value="THIOREDOXIN-DEPENDENT PEROXIDE REDUCTASE, MITOCHONDRIAL"/>
    <property type="match status" value="1"/>
</dbReference>
<keyword evidence="13" id="KW-1185">Reference proteome</keyword>
<keyword evidence="3" id="KW-0963">Cytoplasm</keyword>
<dbReference type="PANTHER" id="PTHR10681">
    <property type="entry name" value="THIOREDOXIN PEROXIDASE"/>
    <property type="match status" value="1"/>
</dbReference>
<dbReference type="CDD" id="cd03015">
    <property type="entry name" value="PRX_Typ2cys"/>
    <property type="match status" value="1"/>
</dbReference>
<dbReference type="GO" id="GO:0045454">
    <property type="term" value="P:cell redox homeostasis"/>
    <property type="evidence" value="ECO:0007669"/>
    <property type="project" value="TreeGrafter"/>
</dbReference>
<dbReference type="InterPro" id="IPR036249">
    <property type="entry name" value="Thioredoxin-like_sf"/>
</dbReference>
<evidence type="ECO:0000256" key="9">
    <source>
        <dbReference type="ARBA" id="ARBA00037420"/>
    </source>
</evidence>
<proteinExistence type="inferred from homology"/>
<dbReference type="GO" id="GO:0005829">
    <property type="term" value="C:cytosol"/>
    <property type="evidence" value="ECO:0007669"/>
    <property type="project" value="TreeGrafter"/>
</dbReference>
<dbReference type="GO" id="GO:0008379">
    <property type="term" value="F:thioredoxin peroxidase activity"/>
    <property type="evidence" value="ECO:0007669"/>
    <property type="project" value="TreeGrafter"/>
</dbReference>
<dbReference type="AlphaFoldDB" id="A0A518ETH2"/>
<dbReference type="Gene3D" id="3.40.30.10">
    <property type="entry name" value="Glutaredoxin"/>
    <property type="match status" value="1"/>
</dbReference>
<dbReference type="PROSITE" id="PS51352">
    <property type="entry name" value="THIOREDOXIN_2"/>
    <property type="match status" value="1"/>
</dbReference>
<keyword evidence="5 12" id="KW-0560">Oxidoreductase</keyword>
<comment type="similarity">
    <text evidence="2">Belongs to the peroxiredoxin family. AhpC/Prx1 subfamily.</text>
</comment>
<evidence type="ECO:0000256" key="1">
    <source>
        <dbReference type="ARBA" id="ARBA00004496"/>
    </source>
</evidence>
<keyword evidence="4 12" id="KW-0575">Peroxidase</keyword>
<reference evidence="12 13" key="1">
    <citation type="submission" date="2019-02" db="EMBL/GenBank/DDBJ databases">
        <title>Deep-cultivation of Planctomycetes and their phenomic and genomic characterization uncovers novel biology.</title>
        <authorList>
            <person name="Wiegand S."/>
            <person name="Jogler M."/>
            <person name="Boedeker C."/>
            <person name="Pinto D."/>
            <person name="Vollmers J."/>
            <person name="Rivas-Marin E."/>
            <person name="Kohn T."/>
            <person name="Peeters S.H."/>
            <person name="Heuer A."/>
            <person name="Rast P."/>
            <person name="Oberbeckmann S."/>
            <person name="Bunk B."/>
            <person name="Jeske O."/>
            <person name="Meyerdierks A."/>
            <person name="Storesund J.E."/>
            <person name="Kallscheuer N."/>
            <person name="Luecker S."/>
            <person name="Lage O.M."/>
            <person name="Pohl T."/>
            <person name="Merkel B.J."/>
            <person name="Hornburger P."/>
            <person name="Mueller R.-W."/>
            <person name="Bruemmer F."/>
            <person name="Labrenz M."/>
            <person name="Spormann A.M."/>
            <person name="Op den Camp H."/>
            <person name="Overmann J."/>
            <person name="Amann R."/>
            <person name="Jetten M.S.M."/>
            <person name="Mascher T."/>
            <person name="Medema M.H."/>
            <person name="Devos D.P."/>
            <person name="Kaster A.-K."/>
            <person name="Ovreas L."/>
            <person name="Rohde M."/>
            <person name="Galperin M.Y."/>
            <person name="Jogler C."/>
        </authorList>
    </citation>
    <scope>NUCLEOTIDE SEQUENCE [LARGE SCALE GENOMIC DNA]</scope>
    <source>
        <strain evidence="12 13">Poly30</strain>
    </source>
</reference>
<feature type="active site" description="Cysteine sulfenic acid (-SOH) intermediate; for peroxidase activity" evidence="10">
    <location>
        <position position="49"/>
    </location>
</feature>
<dbReference type="Proteomes" id="UP000320390">
    <property type="component" value="Chromosome"/>
</dbReference>
<dbReference type="InterPro" id="IPR019479">
    <property type="entry name" value="Peroxiredoxin_C"/>
</dbReference>
<comment type="subcellular location">
    <subcellularLocation>
        <location evidence="1">Cytoplasm</location>
    </subcellularLocation>
</comment>
<evidence type="ECO:0000259" key="11">
    <source>
        <dbReference type="PROSITE" id="PS51352"/>
    </source>
</evidence>
<dbReference type="PIRSF" id="PIRSF000239">
    <property type="entry name" value="AHPC"/>
    <property type="match status" value="1"/>
</dbReference>
<dbReference type="InterPro" id="IPR024706">
    <property type="entry name" value="Peroxiredoxin_AhpC-typ"/>
</dbReference>
<sequence>MASLINTKAPAFTAPAVMPDGSTKDLSLSDYEGKYVALVFYPKDFTFVCPSELIALDHKVAELEKRNTVVLGVSMDDAETHAKWRNTAIDEGGIGELGYPLIADNAKKVSELFDVVHADSGLSYRATFLIDTKGVVQAATHNNLPLGRNMDELVRMVDALQFHEEHGEVCPANWSPGKAGMKATADGVKAYLREHASGL</sequence>
<evidence type="ECO:0000256" key="5">
    <source>
        <dbReference type="ARBA" id="ARBA00023002"/>
    </source>
</evidence>
<gene>
    <name evidence="12" type="primary">tsaA</name>
    <name evidence="12" type="ORF">Poly30_29130</name>
</gene>
<accession>A0A518ETH2</accession>
<evidence type="ECO:0000313" key="13">
    <source>
        <dbReference type="Proteomes" id="UP000320390"/>
    </source>
</evidence>
<dbReference type="FunFam" id="3.40.30.10:FF:000002">
    <property type="entry name" value="Alkyl hydroperoxide reductase C"/>
    <property type="match status" value="1"/>
</dbReference>
<dbReference type="SUPFAM" id="SSF52833">
    <property type="entry name" value="Thioredoxin-like"/>
    <property type="match status" value="1"/>
</dbReference>
<feature type="domain" description="Thioredoxin" evidence="11">
    <location>
        <begin position="3"/>
        <end position="162"/>
    </location>
</feature>
<dbReference type="InterPro" id="IPR050217">
    <property type="entry name" value="Peroxiredoxin"/>
</dbReference>
<protein>
    <recommendedName>
        <fullName evidence="8">Thioredoxin peroxidase</fullName>
    </recommendedName>
</protein>
<dbReference type="GO" id="GO:0042744">
    <property type="term" value="P:hydrogen peroxide catabolic process"/>
    <property type="evidence" value="ECO:0007669"/>
    <property type="project" value="TreeGrafter"/>
</dbReference>
<evidence type="ECO:0000256" key="4">
    <source>
        <dbReference type="ARBA" id="ARBA00022559"/>
    </source>
</evidence>
<evidence type="ECO:0000313" key="12">
    <source>
        <dbReference type="EMBL" id="QDV07389.1"/>
    </source>
</evidence>
<dbReference type="OrthoDB" id="9812811at2"/>
<comment type="function">
    <text evidence="9">Thiol-specific peroxidase that catalyzes the reduction of hydrogen peroxide and organic hydroperoxides to water and alcohols, respectively. Plays a role in cell protection against oxidative stress by detoxifying peroxides.</text>
</comment>
<dbReference type="GO" id="GO:0033554">
    <property type="term" value="P:cellular response to stress"/>
    <property type="evidence" value="ECO:0007669"/>
    <property type="project" value="TreeGrafter"/>
</dbReference>
<dbReference type="InterPro" id="IPR000866">
    <property type="entry name" value="AhpC/TSA"/>
</dbReference>
<keyword evidence="6" id="KW-1015">Disulfide bond</keyword>
<evidence type="ECO:0000256" key="7">
    <source>
        <dbReference type="ARBA" id="ARBA00023284"/>
    </source>
</evidence>
<dbReference type="InterPro" id="IPR013766">
    <property type="entry name" value="Thioredoxin_domain"/>
</dbReference>
<organism evidence="12 13">
    <name type="scientific">Saltatorellus ferox</name>
    <dbReference type="NCBI Taxonomy" id="2528018"/>
    <lineage>
        <taxon>Bacteria</taxon>
        <taxon>Pseudomonadati</taxon>
        <taxon>Planctomycetota</taxon>
        <taxon>Planctomycetia</taxon>
        <taxon>Planctomycetia incertae sedis</taxon>
        <taxon>Saltatorellus</taxon>
    </lineage>
</organism>
<dbReference type="GO" id="GO:0006979">
    <property type="term" value="P:response to oxidative stress"/>
    <property type="evidence" value="ECO:0007669"/>
    <property type="project" value="TreeGrafter"/>
</dbReference>
<dbReference type="EMBL" id="CP036434">
    <property type="protein sequence ID" value="QDV07389.1"/>
    <property type="molecule type" value="Genomic_DNA"/>
</dbReference>
<dbReference type="Pfam" id="PF10417">
    <property type="entry name" value="1-cysPrx_C"/>
    <property type="match status" value="1"/>
</dbReference>
<evidence type="ECO:0000256" key="8">
    <source>
        <dbReference type="ARBA" id="ARBA00032824"/>
    </source>
</evidence>